<keyword evidence="1" id="KW-1133">Transmembrane helix</keyword>
<evidence type="ECO:0000256" key="2">
    <source>
        <dbReference type="SAM" id="SignalP"/>
    </source>
</evidence>
<proteinExistence type="predicted"/>
<sequence>MQFILFIVSLVVSIVQTLDYDISNQQVCTRNPFMVNFHHNCSRTRLIQDVNIVNDNRVLQIAIIFSPQNDTTLLPINTSLNIIRSSNYNQTVYFMFYTILGQQMVINSEIKMQLNPISIGLYSYDTFSTQFIPWTNSIYLANLNIPFLESLCLLKDKRLYPPEQISRCYYLFTDETNLTIDLSKSSSHISSFLNLFDGCFVVETSLTTLAIVLIVIVSVFSFISLVLVGLCLKKQLRQLYEILENFIRHKRDEIPSGVFAGTPTT</sequence>
<dbReference type="AlphaFoldDB" id="A0A815RQ59"/>
<dbReference type="Proteomes" id="UP000663855">
    <property type="component" value="Unassembled WGS sequence"/>
</dbReference>
<dbReference type="Proteomes" id="UP000663824">
    <property type="component" value="Unassembled WGS sequence"/>
</dbReference>
<evidence type="ECO:0000256" key="1">
    <source>
        <dbReference type="SAM" id="Phobius"/>
    </source>
</evidence>
<reference evidence="3" key="1">
    <citation type="submission" date="2021-02" db="EMBL/GenBank/DDBJ databases">
        <authorList>
            <person name="Nowell W R."/>
        </authorList>
    </citation>
    <scope>NUCLEOTIDE SEQUENCE</scope>
</reference>
<keyword evidence="1" id="KW-0472">Membrane</keyword>
<accession>A0A815RQ59</accession>
<name>A0A815RQ59_9BILA</name>
<feature type="chain" id="PRO_5036412214" evidence="2">
    <location>
        <begin position="18"/>
        <end position="265"/>
    </location>
</feature>
<keyword evidence="2" id="KW-0732">Signal</keyword>
<protein>
    <submittedName>
        <fullName evidence="3">Uncharacterized protein</fullName>
    </submittedName>
</protein>
<comment type="caution">
    <text evidence="3">The sequence shown here is derived from an EMBL/GenBank/DDBJ whole genome shotgun (WGS) entry which is preliminary data.</text>
</comment>
<evidence type="ECO:0000313" key="5">
    <source>
        <dbReference type="EMBL" id="CAF5132961.1"/>
    </source>
</evidence>
<dbReference type="Proteomes" id="UP000676336">
    <property type="component" value="Unassembled WGS sequence"/>
</dbReference>
<dbReference type="EMBL" id="CAJNRE010000933">
    <property type="protein sequence ID" value="CAF1933816.1"/>
    <property type="molecule type" value="Genomic_DNA"/>
</dbReference>
<gene>
    <name evidence="3" type="ORF">CJN711_LOCUS26110</name>
    <name evidence="4" type="ORF">MBJ925_LOCUS4696</name>
    <name evidence="5" type="ORF">SMN809_LOCUS63051</name>
</gene>
<feature type="signal peptide" evidence="2">
    <location>
        <begin position="1"/>
        <end position="17"/>
    </location>
</feature>
<dbReference type="EMBL" id="CAJOBI010268016">
    <property type="protein sequence ID" value="CAF5132961.1"/>
    <property type="molecule type" value="Genomic_DNA"/>
</dbReference>
<evidence type="ECO:0000313" key="6">
    <source>
        <dbReference type="Proteomes" id="UP000663855"/>
    </source>
</evidence>
<organism evidence="3 6">
    <name type="scientific">Rotaria magnacalcarata</name>
    <dbReference type="NCBI Taxonomy" id="392030"/>
    <lineage>
        <taxon>Eukaryota</taxon>
        <taxon>Metazoa</taxon>
        <taxon>Spiralia</taxon>
        <taxon>Gnathifera</taxon>
        <taxon>Rotifera</taxon>
        <taxon>Eurotatoria</taxon>
        <taxon>Bdelloidea</taxon>
        <taxon>Philodinida</taxon>
        <taxon>Philodinidae</taxon>
        <taxon>Rotaria</taxon>
    </lineage>
</organism>
<evidence type="ECO:0000313" key="3">
    <source>
        <dbReference type="EMBL" id="CAF1480061.1"/>
    </source>
</evidence>
<feature type="transmembrane region" description="Helical" evidence="1">
    <location>
        <begin position="209"/>
        <end position="232"/>
    </location>
</feature>
<evidence type="ECO:0000313" key="4">
    <source>
        <dbReference type="EMBL" id="CAF1933816.1"/>
    </source>
</evidence>
<dbReference type="EMBL" id="CAJNOV010012283">
    <property type="protein sequence ID" value="CAF1480061.1"/>
    <property type="molecule type" value="Genomic_DNA"/>
</dbReference>
<keyword evidence="1" id="KW-0812">Transmembrane</keyword>